<dbReference type="GO" id="GO:0140359">
    <property type="term" value="F:ABC-type transporter activity"/>
    <property type="evidence" value="ECO:0007669"/>
    <property type="project" value="InterPro"/>
</dbReference>
<comment type="similarity">
    <text evidence="2 8">Belongs to the ABC-2 integral membrane protein family.</text>
</comment>
<proteinExistence type="inferred from homology"/>
<keyword evidence="6 8" id="KW-1133">Transmembrane helix</keyword>
<evidence type="ECO:0000313" key="11">
    <source>
        <dbReference type="Proteomes" id="UP000076481"/>
    </source>
</evidence>
<feature type="transmembrane region" description="Helical" evidence="8">
    <location>
        <begin position="178"/>
        <end position="202"/>
    </location>
</feature>
<dbReference type="InterPro" id="IPR051449">
    <property type="entry name" value="ABC-2_transporter_component"/>
</dbReference>
<evidence type="ECO:0000313" key="10">
    <source>
        <dbReference type="EMBL" id="KZK74516.1"/>
    </source>
</evidence>
<dbReference type="PROSITE" id="PS51012">
    <property type="entry name" value="ABC_TM2"/>
    <property type="match status" value="1"/>
</dbReference>
<dbReference type="AlphaFoldDB" id="A0A165LWH0"/>
<feature type="transmembrane region" description="Helical" evidence="8">
    <location>
        <begin position="29"/>
        <end position="47"/>
    </location>
</feature>
<name>A0A165LWH0_PELLU</name>
<dbReference type="Proteomes" id="UP000076481">
    <property type="component" value="Unassembled WGS sequence"/>
</dbReference>
<protein>
    <recommendedName>
        <fullName evidence="8">Transport permease protein</fullName>
    </recommendedName>
</protein>
<dbReference type="GO" id="GO:0043190">
    <property type="term" value="C:ATP-binding cassette (ABC) transporter complex"/>
    <property type="evidence" value="ECO:0007669"/>
    <property type="project" value="InterPro"/>
</dbReference>
<evidence type="ECO:0000256" key="6">
    <source>
        <dbReference type="ARBA" id="ARBA00022989"/>
    </source>
</evidence>
<organism evidence="10 11">
    <name type="scientific">Pelodictyon luteolum</name>
    <dbReference type="NCBI Taxonomy" id="1100"/>
    <lineage>
        <taxon>Bacteria</taxon>
        <taxon>Pseudomonadati</taxon>
        <taxon>Chlorobiota</taxon>
        <taxon>Chlorobiia</taxon>
        <taxon>Chlorobiales</taxon>
        <taxon>Chlorobiaceae</taxon>
        <taxon>Chlorobium/Pelodictyon group</taxon>
        <taxon>Pelodictyon</taxon>
    </lineage>
</organism>
<sequence length="375" mass="41120">MKNRKGTASSFRGFVKKEFLHIFRDRRSAAILFGMPIIQLLLFGYAIRNEINEVKIAVSDLSHDSLTRAIKSKLLSSGTFVLAGEPESPAAIAPLFAEGEIDEAIIFEPGFGVRLERDRRAEIQVITDGSDPNVSRIITGYTTAAVLDYLRQSSFPPEGKRGVVAEPLMMFNPSLKSVYLFVPGLMAMILMLVSALMTSISITREKESGTMEVLLVSSLKPVQIILGKVVPYFILSFVNVVSIVAIASVVFGVPCRGSYLLLLMESLLFIMTALSLGIFISTMTNSQQVAMMISLGGLLLPTILLSGFIFPVESMPLPLQVISNIIPARWYLEIVRAIMLKGAGISILWQETLVLVVMTGVLVAASVRKFKERLQ</sequence>
<dbReference type="Gene3D" id="3.40.1710.10">
    <property type="entry name" value="abc type-2 transporter like domain"/>
    <property type="match status" value="1"/>
</dbReference>
<gene>
    <name evidence="10" type="ORF">A3K90_05180</name>
</gene>
<keyword evidence="3 8" id="KW-0813">Transport</keyword>
<feature type="transmembrane region" description="Helical" evidence="8">
    <location>
        <begin position="289"/>
        <end position="310"/>
    </location>
</feature>
<evidence type="ECO:0000256" key="7">
    <source>
        <dbReference type="ARBA" id="ARBA00023136"/>
    </source>
</evidence>
<feature type="transmembrane region" description="Helical" evidence="8">
    <location>
        <begin position="347"/>
        <end position="367"/>
    </location>
</feature>
<evidence type="ECO:0000256" key="5">
    <source>
        <dbReference type="ARBA" id="ARBA00022692"/>
    </source>
</evidence>
<evidence type="ECO:0000256" key="4">
    <source>
        <dbReference type="ARBA" id="ARBA00022475"/>
    </source>
</evidence>
<keyword evidence="7 8" id="KW-0472">Membrane</keyword>
<dbReference type="RefSeq" id="WP_303681346.1">
    <property type="nucleotide sequence ID" value="NZ_LVWG01000023.1"/>
</dbReference>
<keyword evidence="4 8" id="KW-1003">Cell membrane</keyword>
<evidence type="ECO:0000256" key="2">
    <source>
        <dbReference type="ARBA" id="ARBA00007783"/>
    </source>
</evidence>
<feature type="domain" description="ABC transmembrane type-2" evidence="9">
    <location>
        <begin position="123"/>
        <end position="373"/>
    </location>
</feature>
<dbReference type="PANTHER" id="PTHR30294:SF29">
    <property type="entry name" value="MULTIDRUG ABC TRANSPORTER PERMEASE YBHS-RELATED"/>
    <property type="match status" value="1"/>
</dbReference>
<reference evidence="10 11" key="1">
    <citation type="submission" date="2016-03" db="EMBL/GenBank/DDBJ databases">
        <title>Speciation and ecological success in dimly lit waters: horizontal gene transfer in a green sulfur bacteria bloom unveiled by metagenomic assembly.</title>
        <authorList>
            <person name="Llorens-Mares T."/>
            <person name="Liu Z."/>
            <person name="Allen L.Z."/>
            <person name="Rusch D.B."/>
            <person name="Craig M.T."/>
            <person name="Dupont C.L."/>
            <person name="Bryant D.A."/>
            <person name="Casamayor E.O."/>
        </authorList>
    </citation>
    <scope>NUCLEOTIDE SEQUENCE [LARGE SCALE GENOMIC DNA]</scope>
    <source>
        <strain evidence="10">CIII</strain>
    </source>
</reference>
<comment type="caution">
    <text evidence="10">The sequence shown here is derived from an EMBL/GenBank/DDBJ whole genome shotgun (WGS) entry which is preliminary data.</text>
</comment>
<dbReference type="PRINTS" id="PR00164">
    <property type="entry name" value="ABC2TRNSPORT"/>
</dbReference>
<keyword evidence="5 8" id="KW-0812">Transmembrane</keyword>
<evidence type="ECO:0000256" key="1">
    <source>
        <dbReference type="ARBA" id="ARBA00004651"/>
    </source>
</evidence>
<dbReference type="InterPro" id="IPR013525">
    <property type="entry name" value="ABC2_TM"/>
</dbReference>
<evidence type="ECO:0000259" key="9">
    <source>
        <dbReference type="PROSITE" id="PS51012"/>
    </source>
</evidence>
<dbReference type="EMBL" id="LVWG01000023">
    <property type="protein sequence ID" value="KZK74516.1"/>
    <property type="molecule type" value="Genomic_DNA"/>
</dbReference>
<dbReference type="InterPro" id="IPR000412">
    <property type="entry name" value="ABC_2_transport"/>
</dbReference>
<dbReference type="PANTHER" id="PTHR30294">
    <property type="entry name" value="MEMBRANE COMPONENT OF ABC TRANSPORTER YHHJ-RELATED"/>
    <property type="match status" value="1"/>
</dbReference>
<dbReference type="Pfam" id="PF12698">
    <property type="entry name" value="ABC2_membrane_3"/>
    <property type="match status" value="1"/>
</dbReference>
<feature type="transmembrane region" description="Helical" evidence="8">
    <location>
        <begin position="229"/>
        <end position="253"/>
    </location>
</feature>
<feature type="transmembrane region" description="Helical" evidence="8">
    <location>
        <begin position="259"/>
        <end position="282"/>
    </location>
</feature>
<dbReference type="InterPro" id="IPR047817">
    <property type="entry name" value="ABC2_TM_bact-type"/>
</dbReference>
<comment type="subcellular location">
    <subcellularLocation>
        <location evidence="1 8">Cell membrane</location>
        <topology evidence="1 8">Multi-pass membrane protein</topology>
    </subcellularLocation>
</comment>
<evidence type="ECO:0000256" key="3">
    <source>
        <dbReference type="ARBA" id="ARBA00022448"/>
    </source>
</evidence>
<accession>A0A165LWH0</accession>
<evidence type="ECO:0000256" key="8">
    <source>
        <dbReference type="RuleBase" id="RU361157"/>
    </source>
</evidence>